<proteinExistence type="predicted"/>
<dbReference type="PANTHER" id="PTHR33604:SF3">
    <property type="entry name" value="OSJNBA0004B13.7 PROTEIN"/>
    <property type="match status" value="1"/>
</dbReference>
<dbReference type="EMBL" id="CBTN010000102">
    <property type="protein sequence ID" value="CDH60707.1"/>
    <property type="molecule type" value="Genomic_DNA"/>
</dbReference>
<name>A0A068SFV6_9FUNG</name>
<comment type="caution">
    <text evidence="2">The sequence shown here is derived from an EMBL/GenBank/DDBJ whole genome shotgun (WGS) entry which is preliminary data.</text>
</comment>
<keyword evidence="1" id="KW-1133">Transmembrane helix</keyword>
<dbReference type="OrthoDB" id="2020070at2759"/>
<dbReference type="STRING" id="1263082.A0A068SFV6"/>
<dbReference type="Proteomes" id="UP000027586">
    <property type="component" value="Unassembled WGS sequence"/>
</dbReference>
<gene>
    <name evidence="2" type="ORF">LCOR_11488.1</name>
</gene>
<protein>
    <submittedName>
        <fullName evidence="2">Glycosyltransferase 2</fullName>
    </submittedName>
</protein>
<dbReference type="AlphaFoldDB" id="A0A068SFV6"/>
<keyword evidence="3" id="KW-1185">Reference proteome</keyword>
<dbReference type="PANTHER" id="PTHR33604">
    <property type="entry name" value="OSJNBA0004B13.7 PROTEIN"/>
    <property type="match status" value="1"/>
</dbReference>
<sequence length="979" mass="111564">MPWSNFHNKRHARLLVYFFALVVITALLRQFIQPSPSPVVLDLPIVQTNDSDHIANASTTPTPPLQKTVSIPTFTDTFWPSFESWKQDGWSFRAPESKKKASRVHRIQAYVEQGDDLTTSEATSVHAALTVIVRVTDQALIQSQIQSLATQTLKPRTVWLIVPEAMDAAVSQDGMDIRVVVQEPVASYEKGMAGESPWLATIAPLIYNDNDSDAAEKWVWILDHSNVQPTSPDYAASMVHLATSSYQGALLGTMNTGILLPSNFYTQQKEIICLSDYDTRLPQVVQPVDMLTDSWFMRKTWLSLLSNPPSQQQPSLYNTPTGYYISQTLQQHGNIPTLALPSLPQLRIHQQSCKRVQQQWKQHQPWKQLFSLKTTPTALDYRQSTMRRAIKQLDTVLFIVDGVDQAMAFIPLMCRFEYTVHAVVTGAARGLAGKTLEETLRQTNDCGKRVIVHDLNLGFADDTSNALAQQVITGVSQLIQVLEPRVALYTDRGKQHALSSSLAHLDGTVSIGLPIDHIIHALWIAQLPLDALEQWHRPEIKLVIITDRRPHALSRLFQSADRSFYLGDKIDLVVHLEQSSDPATRMLVNGLEWRHGTKILRHRIRKGGLMPAIVESWYPGSDDEYAVLLEDDVEVSPLFYVWAKYSILQYRYHQSKENDDLRQRLYGVSLYSPRNLELHPAGRRPFHPDHVLVNHFPPRMPYVSQVPCSWGAVYFPEHWREFHQYLTARLADLDQPPKRLNITVPDSRSERWKKSWKKYFIELVYLRAYVMLYPNFQEFESFSTNHLETGTHVKSTTKRNNAIHSFLVPLMQRDTILAQLPNHRLPSEFEDLPVLDLWGYLRTHDALDTTAAQWHARVSTCERQQHHNPFDASDLLCPFSTPPTPDPVRPKKVKVVYAVEPIEYVKASSSQDKIIYDPEEEGPVPINVATMPSEPDDGSVRWDDAQLDLVDDLMWMNQLYDQSTGLQDILAADAELDLE</sequence>
<evidence type="ECO:0000256" key="1">
    <source>
        <dbReference type="SAM" id="Phobius"/>
    </source>
</evidence>
<reference evidence="2" key="1">
    <citation type="submission" date="2013-08" db="EMBL/GenBank/DDBJ databases">
        <title>Gene expansion shapes genome architecture in the human pathogen Lichtheimia corymbifera: an evolutionary genomics analysis in the ancient terrestrial Mucorales (Mucoromycotina).</title>
        <authorList>
            <person name="Schwartze V.U."/>
            <person name="Winter S."/>
            <person name="Shelest E."/>
            <person name="Marcet-Houben M."/>
            <person name="Horn F."/>
            <person name="Wehner S."/>
            <person name="Hoffmann K."/>
            <person name="Riege K."/>
            <person name="Sammeth M."/>
            <person name="Nowrousian M."/>
            <person name="Valiante V."/>
            <person name="Linde J."/>
            <person name="Jacobsen I.D."/>
            <person name="Marz M."/>
            <person name="Brakhage A.A."/>
            <person name="Gabaldon T."/>
            <person name="Bocker S."/>
            <person name="Voigt K."/>
        </authorList>
    </citation>
    <scope>NUCLEOTIDE SEQUENCE [LARGE SCALE GENOMIC DNA]</scope>
    <source>
        <strain evidence="2">FSU 9682</strain>
    </source>
</reference>
<feature type="transmembrane region" description="Helical" evidence="1">
    <location>
        <begin position="12"/>
        <end position="32"/>
    </location>
</feature>
<accession>A0A068SFV6</accession>
<evidence type="ECO:0000313" key="2">
    <source>
        <dbReference type="EMBL" id="CDH60707.1"/>
    </source>
</evidence>
<dbReference type="GO" id="GO:0016740">
    <property type="term" value="F:transferase activity"/>
    <property type="evidence" value="ECO:0007669"/>
    <property type="project" value="UniProtKB-KW"/>
</dbReference>
<keyword evidence="1" id="KW-0812">Transmembrane</keyword>
<dbReference type="Gene3D" id="3.90.550.10">
    <property type="entry name" value="Spore Coat Polysaccharide Biosynthesis Protein SpsA, Chain A"/>
    <property type="match status" value="1"/>
</dbReference>
<evidence type="ECO:0000313" key="3">
    <source>
        <dbReference type="Proteomes" id="UP000027586"/>
    </source>
</evidence>
<dbReference type="InterPro" id="IPR029044">
    <property type="entry name" value="Nucleotide-diphossugar_trans"/>
</dbReference>
<keyword evidence="1" id="KW-0472">Membrane</keyword>
<organism evidence="2 3">
    <name type="scientific">Lichtheimia corymbifera JMRC:FSU:9682</name>
    <dbReference type="NCBI Taxonomy" id="1263082"/>
    <lineage>
        <taxon>Eukaryota</taxon>
        <taxon>Fungi</taxon>
        <taxon>Fungi incertae sedis</taxon>
        <taxon>Mucoromycota</taxon>
        <taxon>Mucoromycotina</taxon>
        <taxon>Mucoromycetes</taxon>
        <taxon>Mucorales</taxon>
        <taxon>Lichtheimiaceae</taxon>
        <taxon>Lichtheimia</taxon>
    </lineage>
</organism>
<dbReference type="VEuPathDB" id="FungiDB:LCOR_11488.1"/>